<dbReference type="AlphaFoldDB" id="A0A540KTB7"/>
<dbReference type="EMBL" id="VIEB01000965">
    <property type="protein sequence ID" value="TQD77379.1"/>
    <property type="molecule type" value="Genomic_DNA"/>
</dbReference>
<name>A0A540KTB7_MALBA</name>
<evidence type="ECO:0000256" key="1">
    <source>
        <dbReference type="SAM" id="MobiDB-lite"/>
    </source>
</evidence>
<organism evidence="2 3">
    <name type="scientific">Malus baccata</name>
    <name type="common">Siberian crab apple</name>
    <name type="synonym">Pyrus baccata</name>
    <dbReference type="NCBI Taxonomy" id="106549"/>
    <lineage>
        <taxon>Eukaryota</taxon>
        <taxon>Viridiplantae</taxon>
        <taxon>Streptophyta</taxon>
        <taxon>Embryophyta</taxon>
        <taxon>Tracheophyta</taxon>
        <taxon>Spermatophyta</taxon>
        <taxon>Magnoliopsida</taxon>
        <taxon>eudicotyledons</taxon>
        <taxon>Gunneridae</taxon>
        <taxon>Pentapetalae</taxon>
        <taxon>rosids</taxon>
        <taxon>fabids</taxon>
        <taxon>Rosales</taxon>
        <taxon>Rosaceae</taxon>
        <taxon>Amygdaloideae</taxon>
        <taxon>Maleae</taxon>
        <taxon>Malus</taxon>
    </lineage>
</organism>
<reference evidence="2 3" key="1">
    <citation type="journal article" date="2019" name="G3 (Bethesda)">
        <title>Sequencing of a Wild Apple (Malus baccata) Genome Unravels the Differences Between Cultivated and Wild Apple Species Regarding Disease Resistance and Cold Tolerance.</title>
        <authorList>
            <person name="Chen X."/>
        </authorList>
    </citation>
    <scope>NUCLEOTIDE SEQUENCE [LARGE SCALE GENOMIC DNA]</scope>
    <source>
        <strain evidence="3">cv. Shandingzi</strain>
        <tissue evidence="2">Leaves</tissue>
    </source>
</reference>
<accession>A0A540KTB7</accession>
<evidence type="ECO:0000313" key="2">
    <source>
        <dbReference type="EMBL" id="TQD77379.1"/>
    </source>
</evidence>
<dbReference type="Proteomes" id="UP000315295">
    <property type="component" value="Unassembled WGS sequence"/>
</dbReference>
<comment type="caution">
    <text evidence="2">The sequence shown here is derived from an EMBL/GenBank/DDBJ whole genome shotgun (WGS) entry which is preliminary data.</text>
</comment>
<gene>
    <name evidence="2" type="ORF">C1H46_037069</name>
</gene>
<sequence length="163" mass="18385">MSCISFSTLEPSARMEQQESESKSVEAFQVMADHKPTILSCISFTTLESCARMEQEEPESKSVEADQVMADHQPTIDYKQLTSFLEFDNSFLTPWNCNPSAPATSDSKSSLETRNQDYIMFQPGTFFTDGYEGELVVGGDDDHDQYTYYDEFTAMILRGCGLE</sequence>
<feature type="compositionally biased region" description="Polar residues" evidence="1">
    <location>
        <begin position="1"/>
        <end position="10"/>
    </location>
</feature>
<keyword evidence="3" id="KW-1185">Reference proteome</keyword>
<protein>
    <submittedName>
        <fullName evidence="2">Uncharacterized protein</fullName>
    </submittedName>
</protein>
<proteinExistence type="predicted"/>
<feature type="region of interest" description="Disordered" evidence="1">
    <location>
        <begin position="1"/>
        <end position="21"/>
    </location>
</feature>
<evidence type="ECO:0000313" key="3">
    <source>
        <dbReference type="Proteomes" id="UP000315295"/>
    </source>
</evidence>